<accession>A0A6G1RWL0</accession>
<dbReference type="InterPro" id="IPR001431">
    <property type="entry name" value="Pept_M16_Zn_BS"/>
</dbReference>
<dbReference type="PROSITE" id="PS00143">
    <property type="entry name" value="INSULINASE"/>
    <property type="match status" value="1"/>
</dbReference>
<reference evidence="2" key="2">
    <citation type="submission" date="2020-03" db="EMBL/GenBank/DDBJ databases">
        <authorList>
            <consortium name="Environmental Genome Science Research Promotion Project"/>
            <person name="Nakajima N."/>
            <person name="Onuma M."/>
            <person name="Endoh D."/>
        </authorList>
    </citation>
    <scope>NUCLEOTIDE SEQUENCE</scope>
</reference>
<dbReference type="GO" id="GO:0006508">
    <property type="term" value="P:proteolysis"/>
    <property type="evidence" value="ECO:0007669"/>
    <property type="project" value="InterPro"/>
</dbReference>
<name>A0A6G1RWL0_9GRUI</name>
<dbReference type="EMBL" id="ICPP01010672">
    <property type="protein sequence ID" value="LAC43316.1"/>
    <property type="molecule type" value="Transcribed_RNA"/>
</dbReference>
<feature type="domain" description="Peptidase M16 N-terminal" evidence="1">
    <location>
        <begin position="53"/>
        <end position="120"/>
    </location>
</feature>
<dbReference type="GO" id="GO:0004222">
    <property type="term" value="F:metalloendopeptidase activity"/>
    <property type="evidence" value="ECO:0007669"/>
    <property type="project" value="InterPro"/>
</dbReference>
<dbReference type="GO" id="GO:0046872">
    <property type="term" value="F:metal ion binding"/>
    <property type="evidence" value="ECO:0007669"/>
    <property type="project" value="InterPro"/>
</dbReference>
<evidence type="ECO:0000313" key="2">
    <source>
        <dbReference type="EMBL" id="LAC43316.1"/>
    </source>
</evidence>
<dbReference type="AlphaFoldDB" id="A0A6G1RWL0"/>
<protein>
    <submittedName>
        <fullName evidence="2">Ubiquinol-cytochrome c reductase core protein II</fullName>
    </submittedName>
</protein>
<evidence type="ECO:0000259" key="1">
    <source>
        <dbReference type="Pfam" id="PF00675"/>
    </source>
</evidence>
<dbReference type="GO" id="GO:0005739">
    <property type="term" value="C:mitochondrion"/>
    <property type="evidence" value="ECO:0007669"/>
    <property type="project" value="TreeGrafter"/>
</dbReference>
<dbReference type="InterPro" id="IPR011765">
    <property type="entry name" value="Pept_M16_N"/>
</dbReference>
<reference evidence="2" key="1">
    <citation type="submission" date="2020-03" db="EMBL/GenBank/DDBJ databases">
        <title>Okinawa Rail whole genome shotgun sequence.</title>
        <authorList>
            <person name="Nakajima N."/>
            <person name="Onuma M."/>
            <person name="Endoh D."/>
        </authorList>
    </citation>
    <scope>NUCLEOTIDE SEQUENCE</scope>
</reference>
<organism evidence="2">
    <name type="scientific">Hypotaenidia okinawae</name>
    <dbReference type="NCBI Taxonomy" id="2861861"/>
    <lineage>
        <taxon>Eukaryota</taxon>
        <taxon>Metazoa</taxon>
        <taxon>Chordata</taxon>
        <taxon>Craniata</taxon>
        <taxon>Vertebrata</taxon>
        <taxon>Euteleostomi</taxon>
        <taxon>Archelosauria</taxon>
        <taxon>Archosauria</taxon>
        <taxon>Dinosauria</taxon>
        <taxon>Saurischia</taxon>
        <taxon>Theropoda</taxon>
        <taxon>Coelurosauria</taxon>
        <taxon>Aves</taxon>
        <taxon>Neognathae</taxon>
        <taxon>Neoaves</taxon>
        <taxon>Gruiformes</taxon>
        <taxon>Rallidae</taxon>
        <taxon>Hypotaenidia</taxon>
    </lineage>
</organism>
<dbReference type="SUPFAM" id="SSF63411">
    <property type="entry name" value="LuxS/MPP-like metallohydrolase"/>
    <property type="match status" value="1"/>
</dbReference>
<dbReference type="Pfam" id="PF00675">
    <property type="entry name" value="Peptidase_M16"/>
    <property type="match status" value="1"/>
</dbReference>
<dbReference type="PANTHER" id="PTHR11851">
    <property type="entry name" value="METALLOPROTEASE"/>
    <property type="match status" value="1"/>
</dbReference>
<proteinExistence type="predicted"/>
<sequence>MKGFPVVARSLAKRFYSLKVAPKVKTSTTAERVKLSPESEDLEITKLPNGLVIASLENFSPASRIGVFIKAGSRYETAGNLGTAHLLRLASTLTTKGASSFRITRGIEAVGGSLRFVTSYKDNLGKMQRS</sequence>
<dbReference type="InterPro" id="IPR050361">
    <property type="entry name" value="MPP/UQCRC_Complex"/>
</dbReference>
<dbReference type="PANTHER" id="PTHR11851:SF226">
    <property type="entry name" value="CYTOCHROME B-C1 COMPLEX SUBUNIT 2, MITOCHONDRIAL"/>
    <property type="match status" value="1"/>
</dbReference>
<dbReference type="InterPro" id="IPR011249">
    <property type="entry name" value="Metalloenz_LuxS/M16"/>
</dbReference>
<dbReference type="Gene3D" id="3.30.830.10">
    <property type="entry name" value="Metalloenzyme, LuxS/M16 peptidase-like"/>
    <property type="match status" value="1"/>
</dbReference>